<gene>
    <name evidence="2" type="ORF">STCU_05454</name>
</gene>
<dbReference type="EMBL" id="ATMH01005454">
    <property type="protein sequence ID" value="EPY27884.1"/>
    <property type="molecule type" value="Genomic_DNA"/>
</dbReference>
<keyword evidence="1" id="KW-0812">Transmembrane</keyword>
<keyword evidence="1" id="KW-0472">Membrane</keyword>
<evidence type="ECO:0000256" key="1">
    <source>
        <dbReference type="SAM" id="Phobius"/>
    </source>
</evidence>
<comment type="caution">
    <text evidence="2">The sequence shown here is derived from an EMBL/GenBank/DDBJ whole genome shotgun (WGS) entry which is preliminary data.</text>
</comment>
<accession>S9UGK3</accession>
<dbReference type="AlphaFoldDB" id="S9UGK3"/>
<keyword evidence="1" id="KW-1133">Transmembrane helix</keyword>
<name>S9UGK3_9TRYP</name>
<keyword evidence="3" id="KW-1185">Reference proteome</keyword>
<reference evidence="2 3" key="1">
    <citation type="journal article" date="2013" name="PLoS ONE">
        <title>Predicting the Proteins of Angomonas deanei, Strigomonas culicis and Their Respective Endosymbionts Reveals New Aspects of the Trypanosomatidae Family.</title>
        <authorList>
            <person name="Motta M.C."/>
            <person name="Martins A.C."/>
            <person name="de Souza S.S."/>
            <person name="Catta-Preta C.M."/>
            <person name="Silva R."/>
            <person name="Klein C.C."/>
            <person name="de Almeida L.G."/>
            <person name="de Lima Cunha O."/>
            <person name="Ciapina L.P."/>
            <person name="Brocchi M."/>
            <person name="Colabardini A.C."/>
            <person name="de Araujo Lima B."/>
            <person name="Machado C.R."/>
            <person name="de Almeida Soares C.M."/>
            <person name="Probst C.M."/>
            <person name="de Menezes C.B."/>
            <person name="Thompson C.E."/>
            <person name="Bartholomeu D.C."/>
            <person name="Gradia D.F."/>
            <person name="Pavoni D.P."/>
            <person name="Grisard E.C."/>
            <person name="Fantinatti-Garboggini F."/>
            <person name="Marchini F.K."/>
            <person name="Rodrigues-Luiz G.F."/>
            <person name="Wagner G."/>
            <person name="Goldman G.H."/>
            <person name="Fietto J.L."/>
            <person name="Elias M.C."/>
            <person name="Goldman M.H."/>
            <person name="Sagot M.F."/>
            <person name="Pereira M."/>
            <person name="Stoco P.H."/>
            <person name="de Mendonca-Neto R.P."/>
            <person name="Teixeira S.M."/>
            <person name="Maciel T.E."/>
            <person name="de Oliveira Mendes T.A."/>
            <person name="Urmenyi T.P."/>
            <person name="de Souza W."/>
            <person name="Schenkman S."/>
            <person name="de Vasconcelos A.T."/>
        </authorList>
    </citation>
    <scope>NUCLEOTIDE SEQUENCE [LARGE SCALE GENOMIC DNA]</scope>
</reference>
<proteinExistence type="predicted"/>
<feature type="transmembrane region" description="Helical" evidence="1">
    <location>
        <begin position="427"/>
        <end position="449"/>
    </location>
</feature>
<dbReference type="OrthoDB" id="247334at2759"/>
<evidence type="ECO:0000313" key="2">
    <source>
        <dbReference type="EMBL" id="EPY27884.1"/>
    </source>
</evidence>
<protein>
    <submittedName>
        <fullName evidence="2">GPI transamidase component Tta1</fullName>
    </submittedName>
</protein>
<feature type="transmembrane region" description="Helical" evidence="1">
    <location>
        <begin position="12"/>
        <end position="29"/>
    </location>
</feature>
<evidence type="ECO:0000313" key="3">
    <source>
        <dbReference type="Proteomes" id="UP000015354"/>
    </source>
</evidence>
<dbReference type="Proteomes" id="UP000015354">
    <property type="component" value="Unassembled WGS sequence"/>
</dbReference>
<feature type="transmembrane region" description="Helical" evidence="1">
    <location>
        <begin position="74"/>
        <end position="93"/>
    </location>
</feature>
<sequence>MVSVSFTNASPFCSIPSLLPLIFVLLLFYSFFLRLYKFFISCSFLLFLLHLPLHDAMADEDVSDTHTLPSRNTIRFFFLLVVLGLLISCGVHYKTFTYEDSELHLSTVLAALDCGAASRPPLHLPPSYYGMAVWLGEEGLLDAVQGALVAVDERLVASQHDVLLQPQQRMLLHHVLLDPTLRPAEQLLPPAATASEETAEDVAAPEKPFRTGKEAIAALGPLVVQQQLGLPTLQHALSPDPHTELDLLALSIFHLPRAFFADSFFADDSNRNEAAPHVWCATVQGRNAFCVVTTSLTAANRAALGAEVRRAVLSVLAAALEVPNFHLDTLTAWQARRHRDACGYAVRSVAITQRALEEHPNIHIPGSVQGTYDRLYDLTVRAADEARRRGVQGRLLPPYVHAAKAADDLQLHPLMTPQLYVPWDHSIVSHTTVLLPVIVCVFLGARFMVDEVKYARVLREKEKKCA</sequence>
<organism evidence="2 3">
    <name type="scientific">Strigomonas culicis</name>
    <dbReference type="NCBI Taxonomy" id="28005"/>
    <lineage>
        <taxon>Eukaryota</taxon>
        <taxon>Discoba</taxon>
        <taxon>Euglenozoa</taxon>
        <taxon>Kinetoplastea</taxon>
        <taxon>Metakinetoplastina</taxon>
        <taxon>Trypanosomatida</taxon>
        <taxon>Trypanosomatidae</taxon>
        <taxon>Strigomonadinae</taxon>
        <taxon>Strigomonas</taxon>
    </lineage>
</organism>